<sequence>MQASSAFAVGLSRCCSRTFLHSARGASRIRAACRPRRVASTATASASGAGDADSSSTGAAATTSPSPAPKGNRDLRDALSELRDVLLDPNKLVRAVAGGKSKGADPRWRKLEMRPVALKRGGIKLQVVKYDERQAFTSNHAYANGRVTKERGKEVLTASAAAEEALAIPFKTWRVETADEVLNLQVSKSGGATVKRTRQLLSNASKGSKNTAPGGAAGGGPAAHDKVKPRLLAPSDPFLIRVGVSKEDGSDVKHAKARSIHCVRDKYKQVEEFLRLLDVATADARTGQHLRVSTVGDPLRLVDLGCGNAYLTFGAYAHMAVNKKEAMRVVGVDVKRQARETNARVASELGWDDACRFVEGTIRDAVVAFDAGERRSSGGAVEGADGTGDVEDDVAKPEVDIVLALHACDVATDEAIARAVRWNAPLTLVSPCCHHDLQVRLRDAKIQPFPPLSRHGILRERLGDIITDAFRAHVLRLLGHRVSVEEWIGGEHTARNVMIKAVRTGVGADRATWEEYDDLCAQWGVTPRLAEMLEGELAAARAEAFRE</sequence>
<evidence type="ECO:0000313" key="3">
    <source>
        <dbReference type="EMBL" id="EEH55521.1"/>
    </source>
</evidence>
<dbReference type="eggNOG" id="ENOG502S5SB">
    <property type="taxonomic scope" value="Eukaryota"/>
</dbReference>
<dbReference type="SUPFAM" id="SSF53335">
    <property type="entry name" value="S-adenosyl-L-methionine-dependent methyltransferases"/>
    <property type="match status" value="1"/>
</dbReference>
<organism evidence="4">
    <name type="scientific">Micromonas pusilla (strain CCMP1545)</name>
    <name type="common">Picoplanktonic green alga</name>
    <dbReference type="NCBI Taxonomy" id="564608"/>
    <lineage>
        <taxon>Eukaryota</taxon>
        <taxon>Viridiplantae</taxon>
        <taxon>Chlorophyta</taxon>
        <taxon>Mamiellophyceae</taxon>
        <taxon>Mamiellales</taxon>
        <taxon>Mamiellaceae</taxon>
        <taxon>Micromonas</taxon>
    </lineage>
</organism>
<dbReference type="PANTHER" id="PTHR13369">
    <property type="match status" value="1"/>
</dbReference>
<dbReference type="AlphaFoldDB" id="C1MXT9"/>
<dbReference type="EMBL" id="GG663742">
    <property type="protein sequence ID" value="EEH55521.1"/>
    <property type="molecule type" value="Genomic_DNA"/>
</dbReference>
<evidence type="ECO:0000313" key="4">
    <source>
        <dbReference type="Proteomes" id="UP000001876"/>
    </source>
</evidence>
<accession>C1MXT9</accession>
<dbReference type="KEGG" id="mpp:MICPUCDRAFT_60287"/>
<feature type="compositionally biased region" description="Low complexity" evidence="1">
    <location>
        <begin position="42"/>
        <end position="65"/>
    </location>
</feature>
<dbReference type="RefSeq" id="XP_003060752.1">
    <property type="nucleotide sequence ID" value="XM_003060706.1"/>
</dbReference>
<dbReference type="InterPro" id="IPR025714">
    <property type="entry name" value="Methyltranfer_dom"/>
</dbReference>
<evidence type="ECO:0000256" key="1">
    <source>
        <dbReference type="SAM" id="MobiDB-lite"/>
    </source>
</evidence>
<protein>
    <submittedName>
        <fullName evidence="3">Predicted protein</fullName>
    </submittedName>
</protein>
<dbReference type="Proteomes" id="UP000001876">
    <property type="component" value="Unassembled WGS sequence"/>
</dbReference>
<feature type="domain" description="Methyltransferase" evidence="2">
    <location>
        <begin position="265"/>
        <end position="438"/>
    </location>
</feature>
<feature type="region of interest" description="Disordered" evidence="1">
    <location>
        <begin position="202"/>
        <end position="228"/>
    </location>
</feature>
<dbReference type="PANTHER" id="PTHR13369:SF3">
    <property type="entry name" value="METHYLTRANSFERASE DOMAIN-CONTAINING PROTEIN"/>
    <property type="match status" value="1"/>
</dbReference>
<dbReference type="OMA" id="EHTPRNT"/>
<reference evidence="3 4" key="1">
    <citation type="journal article" date="2009" name="Science">
        <title>Green evolution and dynamic adaptations revealed by genomes of the marine picoeukaryotes Micromonas.</title>
        <authorList>
            <person name="Worden A.Z."/>
            <person name="Lee J.H."/>
            <person name="Mock T."/>
            <person name="Rouze P."/>
            <person name="Simmons M.P."/>
            <person name="Aerts A.L."/>
            <person name="Allen A.E."/>
            <person name="Cuvelier M.L."/>
            <person name="Derelle E."/>
            <person name="Everett M.V."/>
            <person name="Foulon E."/>
            <person name="Grimwood J."/>
            <person name="Gundlach H."/>
            <person name="Henrissat B."/>
            <person name="Napoli C."/>
            <person name="McDonald S.M."/>
            <person name="Parker M.S."/>
            <person name="Rombauts S."/>
            <person name="Salamov A."/>
            <person name="Von Dassow P."/>
            <person name="Badger J.H."/>
            <person name="Coutinho P.M."/>
            <person name="Demir E."/>
            <person name="Dubchak I."/>
            <person name="Gentemann C."/>
            <person name="Eikrem W."/>
            <person name="Gready J.E."/>
            <person name="John U."/>
            <person name="Lanier W."/>
            <person name="Lindquist E.A."/>
            <person name="Lucas S."/>
            <person name="Mayer K.F."/>
            <person name="Moreau H."/>
            <person name="Not F."/>
            <person name="Otillar R."/>
            <person name="Panaud O."/>
            <person name="Pangilinan J."/>
            <person name="Paulsen I."/>
            <person name="Piegu B."/>
            <person name="Poliakov A."/>
            <person name="Robbens S."/>
            <person name="Schmutz J."/>
            <person name="Toulza E."/>
            <person name="Wyss T."/>
            <person name="Zelensky A."/>
            <person name="Zhou K."/>
            <person name="Armbrust E.V."/>
            <person name="Bhattacharya D."/>
            <person name="Goodenough U.W."/>
            <person name="Van de Peer Y."/>
            <person name="Grigoriev I.V."/>
        </authorList>
    </citation>
    <scope>NUCLEOTIDE SEQUENCE [LARGE SCALE GENOMIC DNA]</scope>
    <source>
        <strain evidence="3 4">CCMP1545</strain>
    </source>
</reference>
<dbReference type="Pfam" id="PF13679">
    <property type="entry name" value="Methyltransf_32"/>
    <property type="match status" value="1"/>
</dbReference>
<dbReference type="InterPro" id="IPR029063">
    <property type="entry name" value="SAM-dependent_MTases_sf"/>
</dbReference>
<proteinExistence type="predicted"/>
<keyword evidence="4" id="KW-1185">Reference proteome</keyword>
<gene>
    <name evidence="3" type="ORF">MICPUCDRAFT_60287</name>
</gene>
<feature type="region of interest" description="Disordered" evidence="1">
    <location>
        <begin position="42"/>
        <end position="74"/>
    </location>
</feature>
<dbReference type="Gene3D" id="3.40.50.150">
    <property type="entry name" value="Vaccinia Virus protein VP39"/>
    <property type="match status" value="1"/>
</dbReference>
<feature type="compositionally biased region" description="Polar residues" evidence="1">
    <location>
        <begin position="202"/>
        <end position="211"/>
    </location>
</feature>
<dbReference type="GeneID" id="9686189"/>
<evidence type="ECO:0000259" key="2">
    <source>
        <dbReference type="Pfam" id="PF13679"/>
    </source>
</evidence>
<dbReference type="GO" id="GO:0005737">
    <property type="term" value="C:cytoplasm"/>
    <property type="evidence" value="ECO:0007669"/>
    <property type="project" value="TreeGrafter"/>
</dbReference>
<dbReference type="OrthoDB" id="547169at2759"/>
<name>C1MXT9_MICPC</name>
<dbReference type="STRING" id="564608.C1MXT9"/>